<feature type="compositionally biased region" description="Polar residues" evidence="1">
    <location>
        <begin position="1074"/>
        <end position="1093"/>
    </location>
</feature>
<evidence type="ECO:0008006" key="5">
    <source>
        <dbReference type="Google" id="ProtNLM"/>
    </source>
</evidence>
<evidence type="ECO:0000259" key="2">
    <source>
        <dbReference type="PROSITE" id="PS50042"/>
    </source>
</evidence>
<dbReference type="SUPFAM" id="SSF51206">
    <property type="entry name" value="cAMP-binding domain-like"/>
    <property type="match status" value="1"/>
</dbReference>
<dbReference type="EMBL" id="HBIC01040621">
    <property type="protein sequence ID" value="CAE0292003.1"/>
    <property type="molecule type" value="Transcribed_RNA"/>
</dbReference>
<dbReference type="InterPro" id="IPR036305">
    <property type="entry name" value="RGS_sf"/>
</dbReference>
<feature type="compositionally biased region" description="Low complexity" evidence="1">
    <location>
        <begin position="452"/>
        <end position="462"/>
    </location>
</feature>
<name>A0A7S3M9X0_9STRA</name>
<dbReference type="InterPro" id="IPR018490">
    <property type="entry name" value="cNMP-bd_dom_sf"/>
</dbReference>
<feature type="region of interest" description="Disordered" evidence="1">
    <location>
        <begin position="1012"/>
        <end position="1051"/>
    </location>
</feature>
<feature type="region of interest" description="Disordered" evidence="1">
    <location>
        <begin position="443"/>
        <end position="472"/>
    </location>
</feature>
<feature type="compositionally biased region" description="Basic and acidic residues" evidence="1">
    <location>
        <begin position="1013"/>
        <end position="1024"/>
    </location>
</feature>
<dbReference type="PROSITE" id="PS50042">
    <property type="entry name" value="CNMP_BINDING_3"/>
    <property type="match status" value="1"/>
</dbReference>
<protein>
    <recommendedName>
        <fullName evidence="5">Cyclic nucleotide-binding domain-containing protein</fullName>
    </recommendedName>
</protein>
<dbReference type="AlphaFoldDB" id="A0A7S3M9X0"/>
<reference evidence="4" key="1">
    <citation type="submission" date="2021-01" db="EMBL/GenBank/DDBJ databases">
        <authorList>
            <person name="Corre E."/>
            <person name="Pelletier E."/>
            <person name="Niang G."/>
            <person name="Scheremetjew M."/>
            <person name="Finn R."/>
            <person name="Kale V."/>
            <person name="Holt S."/>
            <person name="Cochrane G."/>
            <person name="Meng A."/>
            <person name="Brown T."/>
            <person name="Cohen L."/>
        </authorList>
    </citation>
    <scope>NUCLEOTIDE SEQUENCE</scope>
    <source>
        <strain evidence="4">CCAP 955/1</strain>
    </source>
</reference>
<feature type="region of interest" description="Disordered" evidence="1">
    <location>
        <begin position="238"/>
        <end position="262"/>
    </location>
</feature>
<feature type="domain" description="RGS" evidence="3">
    <location>
        <begin position="542"/>
        <end position="580"/>
    </location>
</feature>
<dbReference type="InterPro" id="IPR016137">
    <property type="entry name" value="RGS"/>
</dbReference>
<gene>
    <name evidence="4" type="ORF">SELO1098_LOCUS20849</name>
</gene>
<dbReference type="PANTHER" id="PTHR10845:SF192">
    <property type="entry name" value="DOUBLE HIT, ISOFORM B"/>
    <property type="match status" value="1"/>
</dbReference>
<dbReference type="Gene3D" id="2.60.120.10">
    <property type="entry name" value="Jelly Rolls"/>
    <property type="match status" value="1"/>
</dbReference>
<dbReference type="InterPro" id="IPR044926">
    <property type="entry name" value="RGS_subdomain_2"/>
</dbReference>
<proteinExistence type="predicted"/>
<sequence>MGICSSSSLVGYEELRNSIPGSMLADQQDFDLFYSLCKVETVGSISTAVHPSPTQLFYVVVSGQVVIHLSSPTIPNMCGTTFSKGDMIHFFNSPLQPVTKLDHTCLRNGSLKLSLQFKGYTEKMGRVIGMDRKGWETFVTTRYEKKKKLQSLLNLDMTKFITTSNHFYTLTPQQVQILGPMLKIRLAEKGGLVCFPSRQNVGVAKNFTSAGTVGILLAGTCLSLPANENIDNMVEKLKRESPNSSSASIRESQRRAPSPRHRLGRAISRLFSHSSRRGSQQQVHHTSTSLRSVVSIPISVSDSTQKGRASFPVQSGTIMGLDKFFMRSPDIAMRKYLATSSSCIVGYITPKILDSLCEIDPRFLRVVARNFYGIILSWLRPTVSLLNGMDDASFAKLHSKVYLKGFTTGSIIYERDTPSDTAYIILHGSVSSAMMVKEQVPDDPAQMPGRQSGYNNNNISRNSSHRSMHTHEQELEREQLLGWGAMFGDVALVTNRNYFTTTTAREPVMTLAISKKTIENIYFENKAKLCEIRIRLVGVEVDLLHVIDHPFGSEQFQLFLTQTMATENLLFYHAVDRFESMCLAVLKLFEETKRIRAKLDKNIASVKDLRRSESLLSGLKIGQTPRQSFTGVQATDALALGARGATADGPNDSVTHRVLSSDSLQSPGSGANIDTESMSRMLAEFDQFMPTNLPRVQLQQDLCTSGDETDRDRERGPFKQFSVNTEAYNGGSIEDLENGTDRETDVLEGLPRFQFQASSNPQLKPLQVDTTQPGEEAALHEADNGRKRLRKKSALRSKMFAGTPQSQKKHQPNAEDISNALAEAHVGAPLESNRLYDAHAAAVLEQINQVLFGKIQRKIGRVQECMVELKEAARSMMQTFIYEKASSQVNISSATRKEMERRFQEWDMGNAADRARESSLLTLRAQAMLNAHSASVATLGDPFTVANDTLSRQNSDKGAMQLSLDMDFTSLFDEAKSEVLRMMRLDSFQRWKRTPEFATFIKTFQRIETLEIPEERRESTENSDRPSVNESVLVGAKSTPDGNNLPVRPPRSPVAAAGAGVVNVLRGISSKIVTPNLRGSSSVTPVKTSQTDNNGEDDSFANS</sequence>
<dbReference type="SUPFAM" id="SSF48097">
    <property type="entry name" value="Regulator of G-protein signaling, RGS"/>
    <property type="match status" value="1"/>
</dbReference>
<feature type="domain" description="Cyclic nucleotide-binding" evidence="2">
    <location>
        <begin position="385"/>
        <end position="521"/>
    </location>
</feature>
<organism evidence="4">
    <name type="scientific">Spumella elongata</name>
    <dbReference type="NCBI Taxonomy" id="89044"/>
    <lineage>
        <taxon>Eukaryota</taxon>
        <taxon>Sar</taxon>
        <taxon>Stramenopiles</taxon>
        <taxon>Ochrophyta</taxon>
        <taxon>Chrysophyceae</taxon>
        <taxon>Chromulinales</taxon>
        <taxon>Chromulinaceae</taxon>
        <taxon>Spumella</taxon>
    </lineage>
</organism>
<dbReference type="PANTHER" id="PTHR10845">
    <property type="entry name" value="REGULATOR OF G PROTEIN SIGNALING"/>
    <property type="match status" value="1"/>
</dbReference>
<feature type="region of interest" description="Disordered" evidence="1">
    <location>
        <begin position="1074"/>
        <end position="1103"/>
    </location>
</feature>
<dbReference type="InterPro" id="IPR014710">
    <property type="entry name" value="RmlC-like_jellyroll"/>
</dbReference>
<dbReference type="PROSITE" id="PS50132">
    <property type="entry name" value="RGS"/>
    <property type="match status" value="2"/>
</dbReference>
<feature type="domain" description="RGS" evidence="3">
    <location>
        <begin position="971"/>
        <end position="1001"/>
    </location>
</feature>
<evidence type="ECO:0000259" key="3">
    <source>
        <dbReference type="PROSITE" id="PS50132"/>
    </source>
</evidence>
<accession>A0A7S3M9X0</accession>
<feature type="compositionally biased region" description="Acidic residues" evidence="1">
    <location>
        <begin position="1094"/>
        <end position="1103"/>
    </location>
</feature>
<evidence type="ECO:0000313" key="4">
    <source>
        <dbReference type="EMBL" id="CAE0292003.1"/>
    </source>
</evidence>
<dbReference type="InterPro" id="IPR000595">
    <property type="entry name" value="cNMP-bd_dom"/>
</dbReference>
<evidence type="ECO:0000256" key="1">
    <source>
        <dbReference type="SAM" id="MobiDB-lite"/>
    </source>
</evidence>
<dbReference type="Gene3D" id="1.10.167.10">
    <property type="entry name" value="Regulator of G-protein Signalling 4, domain 2"/>
    <property type="match status" value="1"/>
</dbReference>
<dbReference type="CDD" id="cd00038">
    <property type="entry name" value="CAP_ED"/>
    <property type="match status" value="1"/>
</dbReference>